<dbReference type="STRING" id="938405.SAMN02927895_02749"/>
<keyword evidence="1" id="KW-0472">Membrane</keyword>
<evidence type="ECO:0000313" key="2">
    <source>
        <dbReference type="EMBL" id="SDC92042.1"/>
    </source>
</evidence>
<reference evidence="2 3" key="1">
    <citation type="submission" date="2016-10" db="EMBL/GenBank/DDBJ databases">
        <authorList>
            <person name="de Groot N.N."/>
        </authorList>
    </citation>
    <scope>NUCLEOTIDE SEQUENCE [LARGE SCALE GENOMIC DNA]</scope>
    <source>
        <strain evidence="2 3">CPCC 100156</strain>
    </source>
</reference>
<gene>
    <name evidence="2" type="ORF">SAMN04487779_100355</name>
</gene>
<name>A0A1G6QHS9_9PROT</name>
<keyword evidence="1" id="KW-0812">Transmembrane</keyword>
<feature type="transmembrane region" description="Helical" evidence="1">
    <location>
        <begin position="20"/>
        <end position="48"/>
    </location>
</feature>
<proteinExistence type="predicted"/>
<protein>
    <submittedName>
        <fullName evidence="2">Uncharacterized protein</fullName>
    </submittedName>
</protein>
<dbReference type="AlphaFoldDB" id="A0A1G6QHS9"/>
<dbReference type="Proteomes" id="UP000198925">
    <property type="component" value="Unassembled WGS sequence"/>
</dbReference>
<accession>A0A1G6QHS9</accession>
<dbReference type="RefSeq" id="WP_143018078.1">
    <property type="nucleotide sequence ID" value="NZ_FMZX01000003.1"/>
</dbReference>
<dbReference type="EMBL" id="FMZX01000003">
    <property type="protein sequence ID" value="SDC92042.1"/>
    <property type="molecule type" value="Genomic_DNA"/>
</dbReference>
<organism evidence="2 3">
    <name type="scientific">Belnapia rosea</name>
    <dbReference type="NCBI Taxonomy" id="938405"/>
    <lineage>
        <taxon>Bacteria</taxon>
        <taxon>Pseudomonadati</taxon>
        <taxon>Pseudomonadota</taxon>
        <taxon>Alphaproteobacteria</taxon>
        <taxon>Acetobacterales</taxon>
        <taxon>Roseomonadaceae</taxon>
        <taxon>Belnapia</taxon>
    </lineage>
</organism>
<keyword evidence="1" id="KW-1133">Transmembrane helix</keyword>
<keyword evidence="3" id="KW-1185">Reference proteome</keyword>
<evidence type="ECO:0000256" key="1">
    <source>
        <dbReference type="SAM" id="Phobius"/>
    </source>
</evidence>
<evidence type="ECO:0000313" key="3">
    <source>
        <dbReference type="Proteomes" id="UP000198925"/>
    </source>
</evidence>
<sequence>MADLLRQMLARPWPPVAVLMLIGAVLGYLGLGTAAAVLFMTAGMLIMVASARRGPARQGPVQQGTVQH</sequence>